<evidence type="ECO:0000256" key="1">
    <source>
        <dbReference type="SAM" id="SignalP"/>
    </source>
</evidence>
<comment type="caution">
    <text evidence="2">The sequence shown here is derived from an EMBL/GenBank/DDBJ whole genome shotgun (WGS) entry which is preliminary data.</text>
</comment>
<reference evidence="2 3" key="1">
    <citation type="submission" date="2024-07" db="EMBL/GenBank/DDBJ databases">
        <title>Section-level genome sequencing and comparative genomics of Aspergillus sections Usti and Cavernicolus.</title>
        <authorList>
            <consortium name="Lawrence Berkeley National Laboratory"/>
            <person name="Nybo J.L."/>
            <person name="Vesth T.C."/>
            <person name="Theobald S."/>
            <person name="Frisvad J.C."/>
            <person name="Larsen T.O."/>
            <person name="Kjaerboelling I."/>
            <person name="Rothschild-Mancinelli K."/>
            <person name="Lyhne E.K."/>
            <person name="Kogle M.E."/>
            <person name="Barry K."/>
            <person name="Clum A."/>
            <person name="Na H."/>
            <person name="Ledsgaard L."/>
            <person name="Lin J."/>
            <person name="Lipzen A."/>
            <person name="Kuo A."/>
            <person name="Riley R."/>
            <person name="Mondo S."/>
            <person name="Labutti K."/>
            <person name="Haridas S."/>
            <person name="Pangalinan J."/>
            <person name="Salamov A.A."/>
            <person name="Simmons B.A."/>
            <person name="Magnuson J.K."/>
            <person name="Chen J."/>
            <person name="Drula E."/>
            <person name="Henrissat B."/>
            <person name="Wiebenga A."/>
            <person name="Lubbers R.J."/>
            <person name="Gomes A.C."/>
            <person name="Makela M.R."/>
            <person name="Stajich J."/>
            <person name="Grigoriev I.V."/>
            <person name="Mortensen U.H."/>
            <person name="De Vries R.P."/>
            <person name="Baker S.E."/>
            <person name="Andersen M.R."/>
        </authorList>
    </citation>
    <scope>NUCLEOTIDE SEQUENCE [LARGE SCALE GENOMIC DNA]</scope>
    <source>
        <strain evidence="2 3">CBS 123904</strain>
    </source>
</reference>
<feature type="chain" id="PRO_5046663713" description="Hydrophobic surface binding protein A-domain-containing protein" evidence="1">
    <location>
        <begin position="20"/>
        <end position="170"/>
    </location>
</feature>
<evidence type="ECO:0008006" key="4">
    <source>
        <dbReference type="Google" id="ProtNLM"/>
    </source>
</evidence>
<keyword evidence="1" id="KW-0732">Signal</keyword>
<evidence type="ECO:0000313" key="2">
    <source>
        <dbReference type="EMBL" id="KAL2824181.1"/>
    </source>
</evidence>
<name>A0ABR4I8U5_9EURO</name>
<dbReference type="Proteomes" id="UP001610446">
    <property type="component" value="Unassembled WGS sequence"/>
</dbReference>
<keyword evidence="3" id="KW-1185">Reference proteome</keyword>
<sequence>MVFKMLSILLLSLFTFALAAAPSAQDICSVEADNAQNQLRIVAPVLQYAATTFENARSEQGDSSPQVTNYLNAIADALAQINLATGSSSDQFRSEVTRACTASSSNNNNNAKKRGAIQARQVDQGIADFLYTTLTALADALDPVTGDLGELLAQVVGLVLDLLRSVLAGL</sequence>
<evidence type="ECO:0000313" key="3">
    <source>
        <dbReference type="Proteomes" id="UP001610446"/>
    </source>
</evidence>
<protein>
    <recommendedName>
        <fullName evidence="4">Hydrophobic surface binding protein A-domain-containing protein</fullName>
    </recommendedName>
</protein>
<proteinExistence type="predicted"/>
<accession>A0ABR4I8U5</accession>
<feature type="signal peptide" evidence="1">
    <location>
        <begin position="1"/>
        <end position="19"/>
    </location>
</feature>
<organism evidence="2 3">
    <name type="scientific">Aspergillus pseudoustus</name>
    <dbReference type="NCBI Taxonomy" id="1810923"/>
    <lineage>
        <taxon>Eukaryota</taxon>
        <taxon>Fungi</taxon>
        <taxon>Dikarya</taxon>
        <taxon>Ascomycota</taxon>
        <taxon>Pezizomycotina</taxon>
        <taxon>Eurotiomycetes</taxon>
        <taxon>Eurotiomycetidae</taxon>
        <taxon>Eurotiales</taxon>
        <taxon>Aspergillaceae</taxon>
        <taxon>Aspergillus</taxon>
        <taxon>Aspergillus subgen. Nidulantes</taxon>
    </lineage>
</organism>
<gene>
    <name evidence="2" type="ORF">BJY01DRAFT_167844</name>
</gene>
<dbReference type="EMBL" id="JBFXLU010000580">
    <property type="protein sequence ID" value="KAL2824181.1"/>
    <property type="molecule type" value="Genomic_DNA"/>
</dbReference>